<gene>
    <name evidence="2" type="ORF">BJ992_002802</name>
</gene>
<dbReference type="PANTHER" id="PTHR30157:SF0">
    <property type="entry name" value="NADPH-DEPENDENT FERRIC-CHELATE REDUCTASE"/>
    <property type="match status" value="1"/>
</dbReference>
<dbReference type="PANTHER" id="PTHR30157">
    <property type="entry name" value="FERRIC REDUCTASE, NADPH-DEPENDENT"/>
    <property type="match status" value="1"/>
</dbReference>
<dbReference type="PROSITE" id="PS51384">
    <property type="entry name" value="FAD_FR"/>
    <property type="match status" value="1"/>
</dbReference>
<dbReference type="InterPro" id="IPR039261">
    <property type="entry name" value="FNR_nucleotide-bd"/>
</dbReference>
<dbReference type="InterPro" id="IPR017938">
    <property type="entry name" value="Riboflavin_synthase-like_b-brl"/>
</dbReference>
<reference evidence="2 3" key="1">
    <citation type="submission" date="2020-08" db="EMBL/GenBank/DDBJ databases">
        <title>Sequencing the genomes of 1000 actinobacteria strains.</title>
        <authorList>
            <person name="Klenk H.-P."/>
        </authorList>
    </citation>
    <scope>NUCLEOTIDE SEQUENCE [LARGE SCALE GENOMIC DNA]</scope>
    <source>
        <strain evidence="2 3">DSM 44936</strain>
    </source>
</reference>
<dbReference type="Gene3D" id="3.40.50.80">
    <property type="entry name" value="Nucleotide-binding domain of ferredoxin-NADP reductase (FNR) module"/>
    <property type="match status" value="1"/>
</dbReference>
<evidence type="ECO:0000313" key="3">
    <source>
        <dbReference type="Proteomes" id="UP000555564"/>
    </source>
</evidence>
<dbReference type="EMBL" id="JACHIU010000001">
    <property type="protein sequence ID" value="MBB6473371.1"/>
    <property type="molecule type" value="Genomic_DNA"/>
</dbReference>
<dbReference type="AlphaFoldDB" id="A0A7X0IDY2"/>
<proteinExistence type="predicted"/>
<feature type="domain" description="FAD-binding FR-type" evidence="1">
    <location>
        <begin position="35"/>
        <end position="162"/>
    </location>
</feature>
<evidence type="ECO:0000313" key="2">
    <source>
        <dbReference type="EMBL" id="MBB6473371.1"/>
    </source>
</evidence>
<dbReference type="Proteomes" id="UP000555564">
    <property type="component" value="Unassembled WGS sequence"/>
</dbReference>
<dbReference type="InterPro" id="IPR013113">
    <property type="entry name" value="SIP_FAD-bd"/>
</dbReference>
<dbReference type="Pfam" id="PF04954">
    <property type="entry name" value="SIP"/>
    <property type="match status" value="1"/>
</dbReference>
<dbReference type="InterPro" id="IPR007037">
    <property type="entry name" value="SIP_rossman_dom"/>
</dbReference>
<dbReference type="InterPro" id="IPR017927">
    <property type="entry name" value="FAD-bd_FR_type"/>
</dbReference>
<dbReference type="SUPFAM" id="SSF63380">
    <property type="entry name" value="Riboflavin synthase domain-like"/>
    <property type="match status" value="1"/>
</dbReference>
<name>A0A7X0IDY2_9ACTN</name>
<protein>
    <submittedName>
        <fullName evidence="2">NADPH-dependent ferric siderophore reductase</fullName>
    </submittedName>
</protein>
<dbReference type="Pfam" id="PF08021">
    <property type="entry name" value="FAD_binding_9"/>
    <property type="match status" value="1"/>
</dbReference>
<evidence type="ECO:0000259" key="1">
    <source>
        <dbReference type="PROSITE" id="PS51384"/>
    </source>
</evidence>
<dbReference type="CDD" id="cd06193">
    <property type="entry name" value="siderophore_interacting"/>
    <property type="match status" value="1"/>
</dbReference>
<comment type="caution">
    <text evidence="2">The sequence shown here is derived from an EMBL/GenBank/DDBJ whole genome shotgun (WGS) entry which is preliminary data.</text>
</comment>
<dbReference type="RefSeq" id="WP_184981066.1">
    <property type="nucleotide sequence ID" value="NZ_JACHIU010000001.1"/>
</dbReference>
<accession>A0A7X0IDY2</accession>
<organism evidence="2 3">
    <name type="scientific">Sphaerisporangium rubeum</name>
    <dbReference type="NCBI Taxonomy" id="321317"/>
    <lineage>
        <taxon>Bacteria</taxon>
        <taxon>Bacillati</taxon>
        <taxon>Actinomycetota</taxon>
        <taxon>Actinomycetes</taxon>
        <taxon>Streptosporangiales</taxon>
        <taxon>Streptosporangiaceae</taxon>
        <taxon>Sphaerisporangium</taxon>
    </lineage>
</organism>
<keyword evidence="3" id="KW-1185">Reference proteome</keyword>
<sequence>MTIGAGLGLSGGSLAALAGTRHHEDHLGAAGVPAYRPFHVRVERVTRLTPSFVRVTFGGDDLCCLAAGGSDQRIKLVFPDRDGGYATFPAGEDWWEPWRALPPERRNPVRTYTARAVRPRRRELDVDFALHGDGGPASRWVLGAGRGAPLLVIGPDSRHAGPTAGAEWSPPRGAARLLAAGDETAAPALSAIAEALPEGLDARVLIEVPDPADAMPLDVPRGVRVTWLPRRGARHGDLLVPAVRAAARALRAGRAAAVPAEVADLPPRPGAGDDEPLWEVPGERAADDGFYAWLAGEAGVVKTLRRHLVGELGVDRRSVAFMGYWRLGRPEID</sequence>
<dbReference type="InterPro" id="IPR039374">
    <property type="entry name" value="SIP_fam"/>
</dbReference>
<dbReference type="GO" id="GO:0016491">
    <property type="term" value="F:oxidoreductase activity"/>
    <property type="evidence" value="ECO:0007669"/>
    <property type="project" value="InterPro"/>
</dbReference>
<dbReference type="Gene3D" id="2.40.30.10">
    <property type="entry name" value="Translation factors"/>
    <property type="match status" value="1"/>
</dbReference>